<accession>A0A9N9GBR7</accession>
<protein>
    <submittedName>
        <fullName evidence="2">2824_t:CDS:1</fullName>
    </submittedName>
</protein>
<reference evidence="2" key="1">
    <citation type="submission" date="2021-06" db="EMBL/GenBank/DDBJ databases">
        <authorList>
            <person name="Kallberg Y."/>
            <person name="Tangrot J."/>
            <person name="Rosling A."/>
        </authorList>
    </citation>
    <scope>NUCLEOTIDE SEQUENCE</scope>
    <source>
        <strain evidence="2">BR232B</strain>
    </source>
</reference>
<comment type="caution">
    <text evidence="2">The sequence shown here is derived from an EMBL/GenBank/DDBJ whole genome shotgun (WGS) entry which is preliminary data.</text>
</comment>
<feature type="region of interest" description="Disordered" evidence="1">
    <location>
        <begin position="1"/>
        <end position="37"/>
    </location>
</feature>
<dbReference type="Gene3D" id="3.40.50.150">
    <property type="entry name" value="Vaccinia Virus protein VP39"/>
    <property type="match status" value="1"/>
</dbReference>
<dbReference type="Proteomes" id="UP000789739">
    <property type="component" value="Unassembled WGS sequence"/>
</dbReference>
<sequence length="360" mass="41569">MSHDINNIEGRHRLGSNLQSHRSLNDDNSTTQTSNWLKEQEVIPSFSTWNSYPEDQILHHNPPPSYDRQIHAPLVFKTFSPQGGESSRSNPNCSNYPSLYKYSQLIQSEDQVIRVVEVLGKILVSRLTSNIDDLILPNDKFPSFMEALSLAQMFFEIVTKELLCDNADDVFAKRRMEGFMNISQDNDNVFIHQMTNNTGNYNVLEGFIWYYQLIHPRGDYCHDLSITQITFTFYSLCDVHFHRIYPINVLYQILLERFCKRTSRRSWPYTPREVMKFMWDRALFGKGIGTEVDKLLGFYPQNCHGHDQTHDGSCGHLPDVPSVLDPCIGIGSFLCEFIIVLLLQLSRLLQFGTTLGHSFI</sequence>
<evidence type="ECO:0000256" key="1">
    <source>
        <dbReference type="SAM" id="MobiDB-lite"/>
    </source>
</evidence>
<evidence type="ECO:0000313" key="3">
    <source>
        <dbReference type="Proteomes" id="UP000789739"/>
    </source>
</evidence>
<dbReference type="EMBL" id="CAJVPI010001047">
    <property type="protein sequence ID" value="CAG8591278.1"/>
    <property type="molecule type" value="Genomic_DNA"/>
</dbReference>
<feature type="compositionally biased region" description="Polar residues" evidence="1">
    <location>
        <begin position="16"/>
        <end position="37"/>
    </location>
</feature>
<keyword evidence="3" id="KW-1185">Reference proteome</keyword>
<dbReference type="AlphaFoldDB" id="A0A9N9GBR7"/>
<proteinExistence type="predicted"/>
<gene>
    <name evidence="2" type="ORF">PBRASI_LOCUS7137</name>
</gene>
<dbReference type="SUPFAM" id="SSF53335">
    <property type="entry name" value="S-adenosyl-L-methionine-dependent methyltransferases"/>
    <property type="match status" value="1"/>
</dbReference>
<name>A0A9N9GBR7_9GLOM</name>
<dbReference type="InterPro" id="IPR029063">
    <property type="entry name" value="SAM-dependent_MTases_sf"/>
</dbReference>
<evidence type="ECO:0000313" key="2">
    <source>
        <dbReference type="EMBL" id="CAG8591278.1"/>
    </source>
</evidence>
<organism evidence="2 3">
    <name type="scientific">Paraglomus brasilianum</name>
    <dbReference type="NCBI Taxonomy" id="144538"/>
    <lineage>
        <taxon>Eukaryota</taxon>
        <taxon>Fungi</taxon>
        <taxon>Fungi incertae sedis</taxon>
        <taxon>Mucoromycota</taxon>
        <taxon>Glomeromycotina</taxon>
        <taxon>Glomeromycetes</taxon>
        <taxon>Paraglomerales</taxon>
        <taxon>Paraglomeraceae</taxon>
        <taxon>Paraglomus</taxon>
    </lineage>
</organism>